<reference evidence="3 4" key="1">
    <citation type="submission" date="2020-08" db="EMBL/GenBank/DDBJ databases">
        <title>Aquariorum lacteus gen. nov., sp. nov., a new member of the family Comamonadaceae, isolated from freshwater aquarium.</title>
        <authorList>
            <person name="Chun S.-J."/>
        </authorList>
    </citation>
    <scope>NUCLEOTIDE SEQUENCE [LARGE SCALE GENOMIC DNA]</scope>
    <source>
        <strain evidence="3 4">SJAQ100</strain>
    </source>
</reference>
<dbReference type="RefSeq" id="WP_182660383.1">
    <property type="nucleotide sequence ID" value="NZ_JACIVI010000001.1"/>
</dbReference>
<keyword evidence="4" id="KW-1185">Reference proteome</keyword>
<dbReference type="InterPro" id="IPR012495">
    <property type="entry name" value="TadE-like_dom"/>
</dbReference>
<evidence type="ECO:0000259" key="2">
    <source>
        <dbReference type="Pfam" id="PF07811"/>
    </source>
</evidence>
<evidence type="ECO:0000313" key="3">
    <source>
        <dbReference type="EMBL" id="MBB1160428.1"/>
    </source>
</evidence>
<gene>
    <name evidence="3" type="ORF">H4F90_00335</name>
</gene>
<keyword evidence="1" id="KW-0812">Transmembrane</keyword>
<dbReference type="AlphaFoldDB" id="A0A839HLK8"/>
<organism evidence="3 4">
    <name type="scientific">Aquariibacter albus</name>
    <dbReference type="NCBI Taxonomy" id="2759899"/>
    <lineage>
        <taxon>Bacteria</taxon>
        <taxon>Pseudomonadati</taxon>
        <taxon>Pseudomonadota</taxon>
        <taxon>Betaproteobacteria</taxon>
        <taxon>Burkholderiales</taxon>
        <taxon>Sphaerotilaceae</taxon>
        <taxon>Aquariibacter</taxon>
    </lineage>
</organism>
<proteinExistence type="predicted"/>
<sequence>MPPRRLPSARARRDLRGQALIEFAIVLLVLMALIVGGIELGTAALASRGLRDGVQTAGDGWAQAIQRFAQTEAASSPLRPVLHEICAASAAVTAGSAPGSAACDEAGAYPPSGTATVPGYCGLGSHEVDGFSMPSCDDADCTTPDPGLPDHEAGDADYPARCDPLLSDPSQASHRLDADHYLFNPKPLDITACAPGGVLQARCVDRLFSALPPLHNAVRNLYQTRCTDAALNEVVCDAAAVRWLLRLPGRLDPGTGDVRLAQVAEGGANGLVSAGPPLATFQLQCVAAGEGFAACTDAEDCPCDRRSAPADRCWSQATSRPYPLACDIRVVMRYRHSFFSAFPTGRFDERAVVDPTLLDQLDLGIGGAGGLGAEVVSQGAATGNPSYFKVPWKTFRGCTETRSLFSPAASAVGVSRQACS</sequence>
<feature type="domain" description="TadE-like" evidence="2">
    <location>
        <begin position="17"/>
        <end position="57"/>
    </location>
</feature>
<comment type="caution">
    <text evidence="3">The sequence shown here is derived from an EMBL/GenBank/DDBJ whole genome shotgun (WGS) entry which is preliminary data.</text>
</comment>
<protein>
    <submittedName>
        <fullName evidence="3">Pilus assembly protein</fullName>
    </submittedName>
</protein>
<name>A0A839HLK8_9BURK</name>
<feature type="transmembrane region" description="Helical" evidence="1">
    <location>
        <begin position="20"/>
        <end position="38"/>
    </location>
</feature>
<dbReference type="Pfam" id="PF07811">
    <property type="entry name" value="TadE"/>
    <property type="match status" value="1"/>
</dbReference>
<dbReference type="EMBL" id="JACIVI010000001">
    <property type="protein sequence ID" value="MBB1160428.1"/>
    <property type="molecule type" value="Genomic_DNA"/>
</dbReference>
<keyword evidence="1" id="KW-1133">Transmembrane helix</keyword>
<evidence type="ECO:0000256" key="1">
    <source>
        <dbReference type="SAM" id="Phobius"/>
    </source>
</evidence>
<accession>A0A839HLK8</accession>
<keyword evidence="1" id="KW-0472">Membrane</keyword>
<dbReference type="Proteomes" id="UP000586093">
    <property type="component" value="Unassembled WGS sequence"/>
</dbReference>
<evidence type="ECO:0000313" key="4">
    <source>
        <dbReference type="Proteomes" id="UP000586093"/>
    </source>
</evidence>